<name>A0A379FZN2_9GAMM</name>
<gene>
    <name evidence="2" type="ORF">NCTC12026_00475</name>
</gene>
<evidence type="ECO:0000256" key="1">
    <source>
        <dbReference type="SAM" id="SignalP"/>
    </source>
</evidence>
<organism evidence="2 3">
    <name type="scientific">Providencia rustigianii</name>
    <dbReference type="NCBI Taxonomy" id="158850"/>
    <lineage>
        <taxon>Bacteria</taxon>
        <taxon>Pseudomonadati</taxon>
        <taxon>Pseudomonadota</taxon>
        <taxon>Gammaproteobacteria</taxon>
        <taxon>Enterobacterales</taxon>
        <taxon>Morganellaceae</taxon>
        <taxon>Providencia</taxon>
    </lineage>
</organism>
<sequence length="192" mass="21274">MKKSILHLISLICISLIYSVNSNANCTLNKNFKGNIIATLPAKTYTLQYNDSTSRLLDTLAVQSNPAMPSAIIGYACNSQYSTEYLGPWKARYTGDKIIPTNISGIFIRTRIQNAPRTSIQIVPLTTGLIHFADSIPRYDWEVEIFKQGNVHNSGSLDDGALANYYQSSPSPILYGLITTVYIKKTALNLTF</sequence>
<keyword evidence="1" id="KW-0732">Signal</keyword>
<accession>A0A379FZN2</accession>
<feature type="signal peptide" evidence="1">
    <location>
        <begin position="1"/>
        <end position="24"/>
    </location>
</feature>
<protein>
    <submittedName>
        <fullName evidence="2">Uncharacterized protein</fullName>
    </submittedName>
</protein>
<reference evidence="2 3" key="1">
    <citation type="submission" date="2018-06" db="EMBL/GenBank/DDBJ databases">
        <authorList>
            <consortium name="Pathogen Informatics"/>
            <person name="Doyle S."/>
        </authorList>
    </citation>
    <scope>NUCLEOTIDE SEQUENCE [LARGE SCALE GENOMIC DNA]</scope>
    <source>
        <strain evidence="2 3">NCTC12026</strain>
    </source>
</reference>
<dbReference type="Gene3D" id="2.60.40.3310">
    <property type="match status" value="1"/>
</dbReference>
<dbReference type="AlphaFoldDB" id="A0A379FZN2"/>
<proteinExistence type="predicted"/>
<feature type="chain" id="PRO_5016878691" evidence="1">
    <location>
        <begin position="25"/>
        <end position="192"/>
    </location>
</feature>
<dbReference type="RefSeq" id="WP_115163870.1">
    <property type="nucleotide sequence ID" value="NZ_UGUA01000002.1"/>
</dbReference>
<dbReference type="EMBL" id="UGUA01000002">
    <property type="protein sequence ID" value="SUC34146.1"/>
    <property type="molecule type" value="Genomic_DNA"/>
</dbReference>
<evidence type="ECO:0000313" key="2">
    <source>
        <dbReference type="EMBL" id="SUC34146.1"/>
    </source>
</evidence>
<dbReference type="Proteomes" id="UP000255129">
    <property type="component" value="Unassembled WGS sequence"/>
</dbReference>
<evidence type="ECO:0000313" key="3">
    <source>
        <dbReference type="Proteomes" id="UP000255129"/>
    </source>
</evidence>